<dbReference type="EMBL" id="ML996253">
    <property type="protein sequence ID" value="KAF2729177.1"/>
    <property type="molecule type" value="Genomic_DNA"/>
</dbReference>
<sequence length="379" mass="41302">MDGVQRFGERLVSEVEVETLSELFASLRESIDHEDLRSTFGIPELDALLAPTQPQPRPAPPQQQQQQPGNAASSEVPWRPDPPQTQTPREKPSQGGPILELISPPTTQHPSPSGKTSILTLLTTLSILPSTLTSTPLHGQSSTIILLDPLSHFSVPRLATAMTTHIHSCLHASHTPLTPPLRTAITSLVTRSLSHLHIFRPQSWSALLATLAELETYLLSPSHAHKHKSQHRAVRALIVDDVDAFAWALRASASSSENPLANASARLTRHLVRLSRLLGCAVVVSARAVAMQGVYRAAMPVSWPKGVVVTRVAVRRVEVVRFAPGISVEEAGREAGERWEVVRRARFEVWRVGGRTEDGGEGFVFWVNDRGVGVERAGG</sequence>
<organism evidence="2 3">
    <name type="scientific">Polyplosphaeria fusca</name>
    <dbReference type="NCBI Taxonomy" id="682080"/>
    <lineage>
        <taxon>Eukaryota</taxon>
        <taxon>Fungi</taxon>
        <taxon>Dikarya</taxon>
        <taxon>Ascomycota</taxon>
        <taxon>Pezizomycotina</taxon>
        <taxon>Dothideomycetes</taxon>
        <taxon>Pleosporomycetidae</taxon>
        <taxon>Pleosporales</taxon>
        <taxon>Tetraplosphaeriaceae</taxon>
        <taxon>Polyplosphaeria</taxon>
    </lineage>
</organism>
<dbReference type="GO" id="GO:0000400">
    <property type="term" value="F:four-way junction DNA binding"/>
    <property type="evidence" value="ECO:0007669"/>
    <property type="project" value="TreeGrafter"/>
</dbReference>
<dbReference type="AlphaFoldDB" id="A0A9P4UUR4"/>
<proteinExistence type="predicted"/>
<feature type="compositionally biased region" description="Polar residues" evidence="1">
    <location>
        <begin position="104"/>
        <end position="115"/>
    </location>
</feature>
<dbReference type="GO" id="GO:0033063">
    <property type="term" value="C:Rad51B-Rad51C-Rad51D-XRCC2 complex"/>
    <property type="evidence" value="ECO:0007669"/>
    <property type="project" value="InterPro"/>
</dbReference>
<dbReference type="PANTHER" id="PTHR46644">
    <property type="entry name" value="DNA REPAIR PROTEIN XRCC2"/>
    <property type="match status" value="1"/>
</dbReference>
<evidence type="ECO:0000256" key="1">
    <source>
        <dbReference type="SAM" id="MobiDB-lite"/>
    </source>
</evidence>
<dbReference type="GO" id="GO:0005657">
    <property type="term" value="C:replication fork"/>
    <property type="evidence" value="ECO:0007669"/>
    <property type="project" value="InterPro"/>
</dbReference>
<dbReference type="Proteomes" id="UP000799444">
    <property type="component" value="Unassembled WGS sequence"/>
</dbReference>
<accession>A0A9P4UUR4</accession>
<name>A0A9P4UUR4_9PLEO</name>
<keyword evidence="3" id="KW-1185">Reference proteome</keyword>
<dbReference type="PANTHER" id="PTHR46644:SF2">
    <property type="entry name" value="DNA REPAIR PROTEIN XRCC2"/>
    <property type="match status" value="1"/>
</dbReference>
<dbReference type="GO" id="GO:0005815">
    <property type="term" value="C:microtubule organizing center"/>
    <property type="evidence" value="ECO:0007669"/>
    <property type="project" value="TreeGrafter"/>
</dbReference>
<protein>
    <submittedName>
        <fullName evidence="2">Uncharacterized protein</fullName>
    </submittedName>
</protein>
<dbReference type="GO" id="GO:0042148">
    <property type="term" value="P:DNA strand invasion"/>
    <property type="evidence" value="ECO:0007669"/>
    <property type="project" value="TreeGrafter"/>
</dbReference>
<dbReference type="Gene3D" id="3.40.50.300">
    <property type="entry name" value="P-loop containing nucleotide triphosphate hydrolases"/>
    <property type="match status" value="1"/>
</dbReference>
<dbReference type="InterPro" id="IPR027417">
    <property type="entry name" value="P-loop_NTPase"/>
</dbReference>
<evidence type="ECO:0000313" key="3">
    <source>
        <dbReference type="Proteomes" id="UP000799444"/>
    </source>
</evidence>
<gene>
    <name evidence="2" type="ORF">EJ04DRAFT_528001</name>
</gene>
<dbReference type="GO" id="GO:0000724">
    <property type="term" value="P:double-strand break repair via homologous recombination"/>
    <property type="evidence" value="ECO:0007669"/>
    <property type="project" value="InterPro"/>
</dbReference>
<feature type="region of interest" description="Disordered" evidence="1">
    <location>
        <begin position="30"/>
        <end position="115"/>
    </location>
</feature>
<dbReference type="OrthoDB" id="420422at2759"/>
<reference evidence="2" key="1">
    <citation type="journal article" date="2020" name="Stud. Mycol.">
        <title>101 Dothideomycetes genomes: a test case for predicting lifestyles and emergence of pathogens.</title>
        <authorList>
            <person name="Haridas S."/>
            <person name="Albert R."/>
            <person name="Binder M."/>
            <person name="Bloem J."/>
            <person name="Labutti K."/>
            <person name="Salamov A."/>
            <person name="Andreopoulos B."/>
            <person name="Baker S."/>
            <person name="Barry K."/>
            <person name="Bills G."/>
            <person name="Bluhm B."/>
            <person name="Cannon C."/>
            <person name="Castanera R."/>
            <person name="Culley D."/>
            <person name="Daum C."/>
            <person name="Ezra D."/>
            <person name="Gonzalez J."/>
            <person name="Henrissat B."/>
            <person name="Kuo A."/>
            <person name="Liang C."/>
            <person name="Lipzen A."/>
            <person name="Lutzoni F."/>
            <person name="Magnuson J."/>
            <person name="Mondo S."/>
            <person name="Nolan M."/>
            <person name="Ohm R."/>
            <person name="Pangilinan J."/>
            <person name="Park H.-J."/>
            <person name="Ramirez L."/>
            <person name="Alfaro M."/>
            <person name="Sun H."/>
            <person name="Tritt A."/>
            <person name="Yoshinaga Y."/>
            <person name="Zwiers L.-H."/>
            <person name="Turgeon B."/>
            <person name="Goodwin S."/>
            <person name="Spatafora J."/>
            <person name="Crous P."/>
            <person name="Grigoriev I."/>
        </authorList>
    </citation>
    <scope>NUCLEOTIDE SEQUENCE</scope>
    <source>
        <strain evidence="2">CBS 125425</strain>
    </source>
</reference>
<comment type="caution">
    <text evidence="2">The sequence shown here is derived from an EMBL/GenBank/DDBJ whole genome shotgun (WGS) entry which is preliminary data.</text>
</comment>
<evidence type="ECO:0000313" key="2">
    <source>
        <dbReference type="EMBL" id="KAF2729177.1"/>
    </source>
</evidence>
<dbReference type="InterPro" id="IPR030547">
    <property type="entry name" value="XRCC2"/>
</dbReference>